<sequence>MAYLQSGLWWDSNLRVDVSPTHALHIIH</sequence>
<evidence type="ECO:0000313" key="1">
    <source>
        <dbReference type="EMBL" id="MPC46995.1"/>
    </source>
</evidence>
<gene>
    <name evidence="1" type="ORF">E2C01_040729</name>
</gene>
<evidence type="ECO:0000313" key="2">
    <source>
        <dbReference type="Proteomes" id="UP000324222"/>
    </source>
</evidence>
<reference evidence="1 2" key="1">
    <citation type="submission" date="2019-05" db="EMBL/GenBank/DDBJ databases">
        <title>Another draft genome of Portunus trituberculatus and its Hox gene families provides insights of decapod evolution.</title>
        <authorList>
            <person name="Jeong J.-H."/>
            <person name="Song I."/>
            <person name="Kim S."/>
            <person name="Choi T."/>
            <person name="Kim D."/>
            <person name="Ryu S."/>
            <person name="Kim W."/>
        </authorList>
    </citation>
    <scope>NUCLEOTIDE SEQUENCE [LARGE SCALE GENOMIC DNA]</scope>
    <source>
        <tissue evidence="1">Muscle</tissue>
    </source>
</reference>
<keyword evidence="2" id="KW-1185">Reference proteome</keyword>
<proteinExistence type="predicted"/>
<comment type="caution">
    <text evidence="1">The sequence shown here is derived from an EMBL/GenBank/DDBJ whole genome shotgun (WGS) entry which is preliminary data.</text>
</comment>
<organism evidence="1 2">
    <name type="scientific">Portunus trituberculatus</name>
    <name type="common">Swimming crab</name>
    <name type="synonym">Neptunus trituberculatus</name>
    <dbReference type="NCBI Taxonomy" id="210409"/>
    <lineage>
        <taxon>Eukaryota</taxon>
        <taxon>Metazoa</taxon>
        <taxon>Ecdysozoa</taxon>
        <taxon>Arthropoda</taxon>
        <taxon>Crustacea</taxon>
        <taxon>Multicrustacea</taxon>
        <taxon>Malacostraca</taxon>
        <taxon>Eumalacostraca</taxon>
        <taxon>Eucarida</taxon>
        <taxon>Decapoda</taxon>
        <taxon>Pleocyemata</taxon>
        <taxon>Brachyura</taxon>
        <taxon>Eubrachyura</taxon>
        <taxon>Portunoidea</taxon>
        <taxon>Portunidae</taxon>
        <taxon>Portuninae</taxon>
        <taxon>Portunus</taxon>
    </lineage>
</organism>
<dbReference type="EMBL" id="VSRR010007487">
    <property type="protein sequence ID" value="MPC46995.1"/>
    <property type="molecule type" value="Genomic_DNA"/>
</dbReference>
<accession>A0A5B7FNE1</accession>
<name>A0A5B7FNE1_PORTR</name>
<protein>
    <submittedName>
        <fullName evidence="1">Uncharacterized protein</fullName>
    </submittedName>
</protein>
<dbReference type="AlphaFoldDB" id="A0A5B7FNE1"/>
<dbReference type="Proteomes" id="UP000324222">
    <property type="component" value="Unassembled WGS sequence"/>
</dbReference>